<dbReference type="AlphaFoldDB" id="A0AA41X745"/>
<name>A0AA41X745_9BACI</name>
<gene>
    <name evidence="2" type="ORF">NK662_16130</name>
</gene>
<comment type="caution">
    <text evidence="2">The sequence shown here is derived from an EMBL/GenBank/DDBJ whole genome shotgun (WGS) entry which is preliminary data.</text>
</comment>
<dbReference type="EMBL" id="JANCLT010000009">
    <property type="protein sequence ID" value="MCP8970052.1"/>
    <property type="molecule type" value="Genomic_DNA"/>
</dbReference>
<keyword evidence="3" id="KW-1185">Reference proteome</keyword>
<dbReference type="RefSeq" id="WP_254759972.1">
    <property type="nucleotide sequence ID" value="NZ_JANCLT010000009.1"/>
</dbReference>
<proteinExistence type="predicted"/>
<reference evidence="2" key="1">
    <citation type="submission" date="2022-07" db="EMBL/GenBank/DDBJ databases">
        <authorList>
            <person name="Li W.-J."/>
            <person name="Deng Q.-Q."/>
        </authorList>
    </citation>
    <scope>NUCLEOTIDE SEQUENCE</scope>
    <source>
        <strain evidence="2">SYSU M60031</strain>
    </source>
</reference>
<accession>A0AA41X745</accession>
<dbReference type="Proteomes" id="UP001156102">
    <property type="component" value="Unassembled WGS sequence"/>
</dbReference>
<dbReference type="PROSITE" id="PS52031">
    <property type="entry name" value="GG_LECTIN"/>
    <property type="match status" value="1"/>
</dbReference>
<evidence type="ECO:0000313" key="3">
    <source>
        <dbReference type="Proteomes" id="UP001156102"/>
    </source>
</evidence>
<dbReference type="InterPro" id="IPR018247">
    <property type="entry name" value="EF_Hand_1_Ca_BS"/>
</dbReference>
<dbReference type="Pfam" id="PF15711">
    <property type="entry name" value="ILEI"/>
    <property type="match status" value="1"/>
</dbReference>
<protein>
    <recommendedName>
        <fullName evidence="1">ILEI/PANDER domain-containing protein</fullName>
    </recommendedName>
</protein>
<sequence length="426" mass="45883">MANLPSGLKTFEANDNVLRKAQNDNIEATDRLFNPATGHKHTGLPGDAPKIGSSGLDDLTGTLTMKGGGQLQMHNPNNNGAYMRVAWGLDRPKIMLGGTGIGSQEAFQIQNMDGTSRFEVDKDGNGKLGANEIWHKGNLKAQRIDAFRLISAGLGAIPPVAQAGVHQNGTYVSGTTISYGLTVIDRATHKILSNKSYDVYNSAEQATALANALNVLGSDKIVIITTYDEPMRNRLAGDLPKAIKRCGGSRAMFESDAFLYRCAYVLVGIPGIGEGNGMERISPTGNQTDSWLDVSFTLIDGNPMIGGSGVSPVVNGGINFRSTNGFLEYNDGSGWKGVGIKSVQRGQVWLYDSNVAYFYIAPVNMAKSFINISSTGYHYEWRTDRYLAQAATARGVIFSSNQISVVAVGIFPYTYCLVSYEVIEYA</sequence>
<dbReference type="PROSITE" id="PS00018">
    <property type="entry name" value="EF_HAND_1"/>
    <property type="match status" value="1"/>
</dbReference>
<organism evidence="2 3">
    <name type="scientific">Ectobacillus ponti</name>
    <dbReference type="NCBI Taxonomy" id="2961894"/>
    <lineage>
        <taxon>Bacteria</taxon>
        <taxon>Bacillati</taxon>
        <taxon>Bacillota</taxon>
        <taxon>Bacilli</taxon>
        <taxon>Bacillales</taxon>
        <taxon>Bacillaceae</taxon>
        <taxon>Ectobacillus</taxon>
    </lineage>
</organism>
<evidence type="ECO:0000313" key="2">
    <source>
        <dbReference type="EMBL" id="MCP8970052.1"/>
    </source>
</evidence>
<feature type="domain" description="ILEI/PANDER" evidence="1">
    <location>
        <begin position="182"/>
        <end position="271"/>
    </location>
</feature>
<evidence type="ECO:0000259" key="1">
    <source>
        <dbReference type="Pfam" id="PF15711"/>
    </source>
</evidence>
<dbReference type="InterPro" id="IPR039477">
    <property type="entry name" value="ILEI/PANDER_dom"/>
</dbReference>